<dbReference type="PROSITE" id="PS51257">
    <property type="entry name" value="PROKAR_LIPOPROTEIN"/>
    <property type="match status" value="1"/>
</dbReference>
<dbReference type="STRING" id="388950.GCA_001611675_03085"/>
<keyword evidence="1" id="KW-0732">Signal</keyword>
<dbReference type="EMBL" id="FPCA01000005">
    <property type="protein sequence ID" value="SFU96854.1"/>
    <property type="molecule type" value="Genomic_DNA"/>
</dbReference>
<accession>A0A1I7KHM7</accession>
<dbReference type="RefSeq" id="WP_068838984.1">
    <property type="nucleotide sequence ID" value="NZ_BMXC01000006.1"/>
</dbReference>
<feature type="chain" id="PRO_5010311688" description="Late embryogenesis abundant protein" evidence="1">
    <location>
        <begin position="21"/>
        <end position="194"/>
    </location>
</feature>
<evidence type="ECO:0008006" key="4">
    <source>
        <dbReference type="Google" id="ProtNLM"/>
    </source>
</evidence>
<feature type="signal peptide" evidence="1">
    <location>
        <begin position="1"/>
        <end position="20"/>
    </location>
</feature>
<dbReference type="OrthoDB" id="1496206at2"/>
<protein>
    <recommendedName>
        <fullName evidence="4">Late embryogenesis abundant protein</fullName>
    </recommendedName>
</protein>
<name>A0A1I7KHM7_9BACT</name>
<dbReference type="Proteomes" id="UP000182491">
    <property type="component" value="Unassembled WGS sequence"/>
</dbReference>
<evidence type="ECO:0000313" key="2">
    <source>
        <dbReference type="EMBL" id="SFU96854.1"/>
    </source>
</evidence>
<evidence type="ECO:0000256" key="1">
    <source>
        <dbReference type="SAM" id="SignalP"/>
    </source>
</evidence>
<dbReference type="AlphaFoldDB" id="A0A1I7KHM7"/>
<sequence length="194" mass="21149">MTRKISSYVLVLAMLLFGFACNTKNDVEAFKEAEYSLAGVDSLVLNGINLLNKKGPQDFSFSDATRLFSAFSKNNLNATSTIGLNVQLPEGSEERTMTVTQLKWQLLVGEEQTLSGIVSEPVELRNGLNTITVKSPLQFAADAAGNTDLNKLLQLATMLNQKDPDAPKLSLQIKPTIKTSIGPVELPTYIKVKD</sequence>
<proteinExistence type="predicted"/>
<organism evidence="2 3">
    <name type="scientific">Pontibacter akesuensis</name>
    <dbReference type="NCBI Taxonomy" id="388950"/>
    <lineage>
        <taxon>Bacteria</taxon>
        <taxon>Pseudomonadati</taxon>
        <taxon>Bacteroidota</taxon>
        <taxon>Cytophagia</taxon>
        <taxon>Cytophagales</taxon>
        <taxon>Hymenobacteraceae</taxon>
        <taxon>Pontibacter</taxon>
    </lineage>
</organism>
<reference evidence="3" key="1">
    <citation type="submission" date="2016-10" db="EMBL/GenBank/DDBJ databases">
        <authorList>
            <person name="Varghese N."/>
        </authorList>
    </citation>
    <scope>NUCLEOTIDE SEQUENCE [LARGE SCALE GENOMIC DNA]</scope>
    <source>
        <strain evidence="3">DSM 18820</strain>
    </source>
</reference>
<evidence type="ECO:0000313" key="3">
    <source>
        <dbReference type="Proteomes" id="UP000182491"/>
    </source>
</evidence>
<gene>
    <name evidence="2" type="ORF">SAMN04487941_3749</name>
</gene>
<keyword evidence="3" id="KW-1185">Reference proteome</keyword>